<dbReference type="AlphaFoldDB" id="A0A1F4YEP3"/>
<comment type="caution">
    <text evidence="5">The sequence shown here is derived from an EMBL/GenBank/DDBJ whole genome shotgun (WGS) entry which is preliminary data.</text>
</comment>
<evidence type="ECO:0000313" key="6">
    <source>
        <dbReference type="Proteomes" id="UP000178176"/>
    </source>
</evidence>
<dbReference type="PROSITE" id="PS00211">
    <property type="entry name" value="ABC_TRANSPORTER_1"/>
    <property type="match status" value="1"/>
</dbReference>
<dbReference type="InterPro" id="IPR003593">
    <property type="entry name" value="AAA+_ATPase"/>
</dbReference>
<dbReference type="PANTHER" id="PTHR24220:SF86">
    <property type="entry name" value="ABC TRANSPORTER ABCH.1"/>
    <property type="match status" value="1"/>
</dbReference>
<dbReference type="SMART" id="SM00382">
    <property type="entry name" value="AAA"/>
    <property type="match status" value="1"/>
</dbReference>
<dbReference type="CDD" id="cd03255">
    <property type="entry name" value="ABC_MJ0796_LolCDE_FtsE"/>
    <property type="match status" value="1"/>
</dbReference>
<keyword evidence="2" id="KW-0547">Nucleotide-binding</keyword>
<evidence type="ECO:0000256" key="3">
    <source>
        <dbReference type="ARBA" id="ARBA00022840"/>
    </source>
</evidence>
<dbReference type="Pfam" id="PF00005">
    <property type="entry name" value="ABC_tran"/>
    <property type="match status" value="1"/>
</dbReference>
<dbReference type="GO" id="GO:0022857">
    <property type="term" value="F:transmembrane transporter activity"/>
    <property type="evidence" value="ECO:0007669"/>
    <property type="project" value="TreeGrafter"/>
</dbReference>
<dbReference type="GO" id="GO:0005886">
    <property type="term" value="C:plasma membrane"/>
    <property type="evidence" value="ECO:0007669"/>
    <property type="project" value="TreeGrafter"/>
</dbReference>
<keyword evidence="3 5" id="KW-0067">ATP-binding</keyword>
<dbReference type="Proteomes" id="UP000178176">
    <property type="component" value="Unassembled WGS sequence"/>
</dbReference>
<dbReference type="FunFam" id="3.40.50.300:FF:000032">
    <property type="entry name" value="Export ABC transporter ATP-binding protein"/>
    <property type="match status" value="1"/>
</dbReference>
<proteinExistence type="predicted"/>
<dbReference type="InterPro" id="IPR017911">
    <property type="entry name" value="MacB-like_ATP-bd"/>
</dbReference>
<dbReference type="InterPro" id="IPR003439">
    <property type="entry name" value="ABC_transporter-like_ATP-bd"/>
</dbReference>
<evidence type="ECO:0000313" key="5">
    <source>
        <dbReference type="EMBL" id="OGC92437.1"/>
    </source>
</evidence>
<dbReference type="GO" id="GO:0016887">
    <property type="term" value="F:ATP hydrolysis activity"/>
    <property type="evidence" value="ECO:0007669"/>
    <property type="project" value="InterPro"/>
</dbReference>
<dbReference type="PANTHER" id="PTHR24220">
    <property type="entry name" value="IMPORT ATP-BINDING PROTEIN"/>
    <property type="match status" value="1"/>
</dbReference>
<feature type="domain" description="ABC transporter" evidence="4">
    <location>
        <begin position="5"/>
        <end position="229"/>
    </location>
</feature>
<dbReference type="InterPro" id="IPR027417">
    <property type="entry name" value="P-loop_NTPase"/>
</dbReference>
<dbReference type="GO" id="GO:0098796">
    <property type="term" value="C:membrane protein complex"/>
    <property type="evidence" value="ECO:0007669"/>
    <property type="project" value="UniProtKB-ARBA"/>
</dbReference>
<dbReference type="Gene3D" id="3.40.50.300">
    <property type="entry name" value="P-loop containing nucleotide triphosphate hydrolases"/>
    <property type="match status" value="1"/>
</dbReference>
<sequence>MVPVVEFKNVSRVYGDPASSESMVKALDRVSFEVVKGEFVAITGPSGSGKSTLLHLIGLMDRQSAGEIFVDGINTKNLSDNKLAKLRNEKIGLVFQQFNLLRATPAIVNVELPLVYRGISASGRHEIAKNELIKVGLGDRLQNRPSQLSGGQQQRVAIARALVTNPSLLLADEPTGNLDSKTGEEIIKLFEDLHEGGVTIILVSHDPNIARRAKRQVVIKDGRIANGHS</sequence>
<dbReference type="InterPro" id="IPR015854">
    <property type="entry name" value="ABC_transpr_LolD-like"/>
</dbReference>
<dbReference type="SUPFAM" id="SSF52540">
    <property type="entry name" value="P-loop containing nucleoside triphosphate hydrolases"/>
    <property type="match status" value="1"/>
</dbReference>
<accession>A0A1F4YEP3</accession>
<evidence type="ECO:0000256" key="2">
    <source>
        <dbReference type="ARBA" id="ARBA00022741"/>
    </source>
</evidence>
<keyword evidence="1" id="KW-0813">Transport</keyword>
<organism evidence="5 6">
    <name type="scientific">Candidatus Amesbacteria bacterium RIFCSPHIGHO2_01_FULL_48_32b</name>
    <dbReference type="NCBI Taxonomy" id="1797253"/>
    <lineage>
        <taxon>Bacteria</taxon>
        <taxon>Candidatus Amesiibacteriota</taxon>
    </lineage>
</organism>
<dbReference type="PROSITE" id="PS50893">
    <property type="entry name" value="ABC_TRANSPORTER_2"/>
    <property type="match status" value="1"/>
</dbReference>
<dbReference type="InterPro" id="IPR017871">
    <property type="entry name" value="ABC_transporter-like_CS"/>
</dbReference>
<evidence type="ECO:0000259" key="4">
    <source>
        <dbReference type="PROSITE" id="PS50893"/>
    </source>
</evidence>
<dbReference type="EMBL" id="MEXH01000015">
    <property type="protein sequence ID" value="OGC92437.1"/>
    <property type="molecule type" value="Genomic_DNA"/>
</dbReference>
<reference evidence="5 6" key="1">
    <citation type="journal article" date="2016" name="Nat. Commun.">
        <title>Thousands of microbial genomes shed light on interconnected biogeochemical processes in an aquifer system.</title>
        <authorList>
            <person name="Anantharaman K."/>
            <person name="Brown C.T."/>
            <person name="Hug L.A."/>
            <person name="Sharon I."/>
            <person name="Castelle C.J."/>
            <person name="Probst A.J."/>
            <person name="Thomas B.C."/>
            <person name="Singh A."/>
            <person name="Wilkins M.J."/>
            <person name="Karaoz U."/>
            <person name="Brodie E.L."/>
            <person name="Williams K.H."/>
            <person name="Hubbard S.S."/>
            <person name="Banfield J.F."/>
        </authorList>
    </citation>
    <scope>NUCLEOTIDE SEQUENCE [LARGE SCALE GENOMIC DNA]</scope>
</reference>
<gene>
    <name evidence="5" type="ORF">A2876_04030</name>
</gene>
<dbReference type="GO" id="GO:0005524">
    <property type="term" value="F:ATP binding"/>
    <property type="evidence" value="ECO:0007669"/>
    <property type="project" value="UniProtKB-KW"/>
</dbReference>
<evidence type="ECO:0000256" key="1">
    <source>
        <dbReference type="ARBA" id="ARBA00022448"/>
    </source>
</evidence>
<name>A0A1F4YEP3_9BACT</name>
<protein>
    <submittedName>
        <fullName evidence="5">Macrolide ABC transporter ATP-binding protein</fullName>
    </submittedName>
</protein>